<comment type="caution">
    <text evidence="1">The sequence shown here is derived from an EMBL/GenBank/DDBJ whole genome shotgun (WGS) entry which is preliminary data.</text>
</comment>
<name>A0A9Q0FD69_9ROSI</name>
<evidence type="ECO:0000313" key="2">
    <source>
        <dbReference type="Proteomes" id="UP001141552"/>
    </source>
</evidence>
<evidence type="ECO:0000313" key="1">
    <source>
        <dbReference type="EMBL" id="KAJ4829339.1"/>
    </source>
</evidence>
<dbReference type="Proteomes" id="UP001141552">
    <property type="component" value="Unassembled WGS sequence"/>
</dbReference>
<dbReference type="AlphaFoldDB" id="A0A9Q0FD69"/>
<organism evidence="1 2">
    <name type="scientific">Turnera subulata</name>
    <dbReference type="NCBI Taxonomy" id="218843"/>
    <lineage>
        <taxon>Eukaryota</taxon>
        <taxon>Viridiplantae</taxon>
        <taxon>Streptophyta</taxon>
        <taxon>Embryophyta</taxon>
        <taxon>Tracheophyta</taxon>
        <taxon>Spermatophyta</taxon>
        <taxon>Magnoliopsida</taxon>
        <taxon>eudicotyledons</taxon>
        <taxon>Gunneridae</taxon>
        <taxon>Pentapetalae</taxon>
        <taxon>rosids</taxon>
        <taxon>fabids</taxon>
        <taxon>Malpighiales</taxon>
        <taxon>Passifloraceae</taxon>
        <taxon>Turnera</taxon>
    </lineage>
</organism>
<dbReference type="EMBL" id="JAKUCV010005920">
    <property type="protein sequence ID" value="KAJ4829339.1"/>
    <property type="molecule type" value="Genomic_DNA"/>
</dbReference>
<reference evidence="1" key="2">
    <citation type="journal article" date="2023" name="Plants (Basel)">
        <title>Annotation of the Turnera subulata (Passifloraceae) Draft Genome Reveals the S-Locus Evolved after the Divergence of Turneroideae from Passifloroideae in a Stepwise Manner.</title>
        <authorList>
            <person name="Henning P.M."/>
            <person name="Roalson E.H."/>
            <person name="Mir W."/>
            <person name="McCubbin A.G."/>
            <person name="Shore J.S."/>
        </authorList>
    </citation>
    <scope>NUCLEOTIDE SEQUENCE</scope>
    <source>
        <strain evidence="1">F60SS</strain>
    </source>
</reference>
<sequence length="55" mass="6231">MCWPYCCSLRWEVSAIASPSSTSKYCVLPTLSLLEVGSWVLTFSGGLWRGWSWNQ</sequence>
<accession>A0A9Q0FD69</accession>
<protein>
    <submittedName>
        <fullName evidence="1">Uncharacterized protein</fullName>
    </submittedName>
</protein>
<keyword evidence="2" id="KW-1185">Reference proteome</keyword>
<gene>
    <name evidence="1" type="ORF">Tsubulata_015463</name>
</gene>
<proteinExistence type="predicted"/>
<reference evidence="1" key="1">
    <citation type="submission" date="2022-02" db="EMBL/GenBank/DDBJ databases">
        <authorList>
            <person name="Henning P.M."/>
            <person name="McCubbin A.G."/>
            <person name="Shore J.S."/>
        </authorList>
    </citation>
    <scope>NUCLEOTIDE SEQUENCE</scope>
    <source>
        <strain evidence="1">F60SS</strain>
        <tissue evidence="1">Leaves</tissue>
    </source>
</reference>